<accession>A0A286H421</accession>
<name>A0A286H421_9ACTN</name>
<evidence type="ECO:0000313" key="2">
    <source>
        <dbReference type="Proteomes" id="UP000219482"/>
    </source>
</evidence>
<organism evidence="1 2">
    <name type="scientific">Blastococcus haudaquaticus</name>
    <dbReference type="NCBI Taxonomy" id="1938745"/>
    <lineage>
        <taxon>Bacteria</taxon>
        <taxon>Bacillati</taxon>
        <taxon>Actinomycetota</taxon>
        <taxon>Actinomycetes</taxon>
        <taxon>Geodermatophilales</taxon>
        <taxon>Geodermatophilaceae</taxon>
        <taxon>Blastococcus</taxon>
    </lineage>
</organism>
<dbReference type="EMBL" id="OCNK01000004">
    <property type="protein sequence ID" value="SOE02538.1"/>
    <property type="molecule type" value="Genomic_DNA"/>
</dbReference>
<keyword evidence="2" id="KW-1185">Reference proteome</keyword>
<proteinExistence type="predicted"/>
<dbReference type="OrthoDB" id="7950977at2"/>
<dbReference type="Proteomes" id="UP000219482">
    <property type="component" value="Unassembled WGS sequence"/>
</dbReference>
<gene>
    <name evidence="1" type="ORF">SAMN06272739_3619</name>
</gene>
<dbReference type="Gene3D" id="1.10.150.20">
    <property type="entry name" value="5' to 3' exonuclease, C-terminal subdomain"/>
    <property type="match status" value="1"/>
</dbReference>
<reference evidence="2" key="1">
    <citation type="submission" date="2017-09" db="EMBL/GenBank/DDBJ databases">
        <authorList>
            <person name="Varghese N."/>
            <person name="Submissions S."/>
        </authorList>
    </citation>
    <scope>NUCLEOTIDE SEQUENCE [LARGE SCALE GENOMIC DNA]</scope>
    <source>
        <strain evidence="2">DSM 44270</strain>
    </source>
</reference>
<dbReference type="RefSeq" id="WP_097185301.1">
    <property type="nucleotide sequence ID" value="NZ_OCNK01000004.1"/>
</dbReference>
<sequence length="64" mass="6536">MTEPDGFPRAIGRPATAALLDAGYTDLAELDGVAEADLLHIHGVGPKAVAVLREALAARGLSLT</sequence>
<protein>
    <recommendedName>
        <fullName evidence="3">DNA-binding protein</fullName>
    </recommendedName>
</protein>
<dbReference type="SUPFAM" id="SSF47789">
    <property type="entry name" value="C-terminal domain of RNA polymerase alpha subunit"/>
    <property type="match status" value="1"/>
</dbReference>
<evidence type="ECO:0008006" key="3">
    <source>
        <dbReference type="Google" id="ProtNLM"/>
    </source>
</evidence>
<dbReference type="AlphaFoldDB" id="A0A286H421"/>
<evidence type="ECO:0000313" key="1">
    <source>
        <dbReference type="EMBL" id="SOE02538.1"/>
    </source>
</evidence>